<dbReference type="PROSITE" id="PS51257">
    <property type="entry name" value="PROKAR_LIPOPROTEIN"/>
    <property type="match status" value="1"/>
</dbReference>
<dbReference type="InterPro" id="IPR011990">
    <property type="entry name" value="TPR-like_helical_dom_sf"/>
</dbReference>
<evidence type="ECO:0000313" key="2">
    <source>
        <dbReference type="EMBL" id="SFM50159.1"/>
    </source>
</evidence>
<accession>A0A1I4RD79</accession>
<gene>
    <name evidence="2" type="ORF">SAMN02982985_04268</name>
</gene>
<proteinExistence type="predicted"/>
<feature type="chain" id="PRO_5011618766" evidence="1">
    <location>
        <begin position="19"/>
        <end position="164"/>
    </location>
</feature>
<evidence type="ECO:0000313" key="3">
    <source>
        <dbReference type="Proteomes" id="UP000199470"/>
    </source>
</evidence>
<reference evidence="2 3" key="1">
    <citation type="submission" date="2016-10" db="EMBL/GenBank/DDBJ databases">
        <authorList>
            <person name="de Groot N.N."/>
        </authorList>
    </citation>
    <scope>NUCLEOTIDE SEQUENCE [LARGE SCALE GENOMIC DNA]</scope>
    <source>
        <strain evidence="2 3">ATCC 43154</strain>
    </source>
</reference>
<dbReference type="SUPFAM" id="SSF48452">
    <property type="entry name" value="TPR-like"/>
    <property type="match status" value="1"/>
</dbReference>
<dbReference type="STRING" id="758825.SAMN02982985_04268"/>
<protein>
    <submittedName>
        <fullName evidence="2">Tetratricopeptide repeat-containing protein</fullName>
    </submittedName>
</protein>
<dbReference type="OrthoDB" id="8778988at2"/>
<dbReference type="AlphaFoldDB" id="A0A1I4RD79"/>
<dbReference type="Proteomes" id="UP000199470">
    <property type="component" value="Unassembled WGS sequence"/>
</dbReference>
<keyword evidence="3" id="KW-1185">Reference proteome</keyword>
<keyword evidence="1" id="KW-0732">Signal</keyword>
<dbReference type="EMBL" id="FOTW01000022">
    <property type="protein sequence ID" value="SFM50159.1"/>
    <property type="molecule type" value="Genomic_DNA"/>
</dbReference>
<dbReference type="RefSeq" id="WP_093389735.1">
    <property type="nucleotide sequence ID" value="NZ_FOTW01000022.1"/>
</dbReference>
<feature type="signal peptide" evidence="1">
    <location>
        <begin position="1"/>
        <end position="18"/>
    </location>
</feature>
<evidence type="ECO:0000256" key="1">
    <source>
        <dbReference type="SAM" id="SignalP"/>
    </source>
</evidence>
<name>A0A1I4RD79_9BURK</name>
<sequence length="164" mass="17233">MKKLVLTTAVAAAMLLSACDSGPFASAEAIRTRATQNLTQKNFTEAAKTAEELIKKTPDAYDGYYLAAQARAQLGDKNAALAALESAIKKGLKDDKEIVSNANLQPLLNMAAFTELMDSSFPKREKTILSAGGSNAAGGAVGISETKDKTVIRAGDIVVELPKD</sequence>
<organism evidence="2 3">
    <name type="scientific">Rugamonas rubra</name>
    <dbReference type="NCBI Taxonomy" id="758825"/>
    <lineage>
        <taxon>Bacteria</taxon>
        <taxon>Pseudomonadati</taxon>
        <taxon>Pseudomonadota</taxon>
        <taxon>Betaproteobacteria</taxon>
        <taxon>Burkholderiales</taxon>
        <taxon>Oxalobacteraceae</taxon>
        <taxon>Telluria group</taxon>
        <taxon>Rugamonas</taxon>
    </lineage>
</organism>
<dbReference type="Gene3D" id="1.25.40.10">
    <property type="entry name" value="Tetratricopeptide repeat domain"/>
    <property type="match status" value="1"/>
</dbReference>